<evidence type="ECO:0000313" key="1">
    <source>
        <dbReference type="EMBL" id="AZK47397.1"/>
    </source>
</evidence>
<accession>A0A3S8RXG1</accession>
<dbReference type="Proteomes" id="UP000273145">
    <property type="component" value="Chromosome"/>
</dbReference>
<dbReference type="OrthoDB" id="2476385at2"/>
<organism evidence="1 2">
    <name type="scientific">Paenibacillus lentus</name>
    <dbReference type="NCBI Taxonomy" id="1338368"/>
    <lineage>
        <taxon>Bacteria</taxon>
        <taxon>Bacillati</taxon>
        <taxon>Bacillota</taxon>
        <taxon>Bacilli</taxon>
        <taxon>Bacillales</taxon>
        <taxon>Paenibacillaceae</taxon>
        <taxon>Paenibacillus</taxon>
    </lineage>
</organism>
<reference evidence="1 2" key="1">
    <citation type="submission" date="2018-11" db="EMBL/GenBank/DDBJ databases">
        <title>Genome sequencing of Paenibacillus lentus DSM25539(T).</title>
        <authorList>
            <person name="Kook J.-K."/>
            <person name="Park S.-N."/>
            <person name="Lim Y.K."/>
        </authorList>
    </citation>
    <scope>NUCLEOTIDE SEQUENCE [LARGE SCALE GENOMIC DNA]</scope>
    <source>
        <strain evidence="1 2">DSM 25539</strain>
    </source>
</reference>
<dbReference type="RefSeq" id="WP_125083424.1">
    <property type="nucleotide sequence ID" value="NZ_CP034248.1"/>
</dbReference>
<evidence type="ECO:0000313" key="2">
    <source>
        <dbReference type="Proteomes" id="UP000273145"/>
    </source>
</evidence>
<gene>
    <name evidence="1" type="ORF">EIM92_15575</name>
</gene>
<dbReference type="EMBL" id="CP034248">
    <property type="protein sequence ID" value="AZK47397.1"/>
    <property type="molecule type" value="Genomic_DNA"/>
</dbReference>
<protein>
    <recommendedName>
        <fullName evidence="3">Copper amine oxidase N-terminal domain-containing protein</fullName>
    </recommendedName>
</protein>
<keyword evidence="2" id="KW-1185">Reference proteome</keyword>
<dbReference type="AlphaFoldDB" id="A0A3S8RXG1"/>
<dbReference type="KEGG" id="plen:EIM92_15575"/>
<evidence type="ECO:0008006" key="3">
    <source>
        <dbReference type="Google" id="ProtNLM"/>
    </source>
</evidence>
<name>A0A3S8RXG1_9BACL</name>
<sequence>MQKKNKARSLAIAVLLIIGITITPPVEANHPLVVSLNGQQLKSRFEVNNGQVYAPLFSLAAELDYKVNWDRQGAKINIVTDDVNLLRRASGTKITEQQVADWIVEQGEADRYYLEGLSIELLDLDRDGESEIVAMIDGGVHLGNYFIFDRDSNGDYQLIFERNWKVDSLKLREPIEVGDKLIYETVERTGGTGLSVEIVHLWYIEQGQVVEVWKGTVKEMNAVFPGSYSLTVAGYRIQDGLLYYWRTFSPLEDDAETVQGTSETTLTIYTFDGASFIER</sequence>
<proteinExistence type="predicted"/>